<dbReference type="PANTHER" id="PTHR23159">
    <property type="entry name" value="CENTROSOMAL PROTEIN 2"/>
    <property type="match status" value="1"/>
</dbReference>
<sequence length="2538" mass="277677">MSWTSFSSFSHSLNKQKRQPGAVKVTLGVQSPGTSSFAYAAVEAAQQEDHQPTGWKDQGDLPEAAQQLLPGQMQSGVEQQLNGELHPDAAHEAAQEAALLQQAATKWTRTACWAAQDSVHAAMPKRQVESLSGMSITEDDVSNSALLHLELKVARKKLEQQESRTVECEGVISRLHQQLASAQEAQVSAQGQLASLQDAAQHRYQAAAEKLQELQLQLQDLQRQHAAKLQEQQHHHDRVLSEVKAGHASKSDIKMTELASQLADTRAAKEQLEEQLTTKLEEVSARLASEKRRCVNLKVQLDADKENEQVLQTVRQQSEQGLHTSLQRLQKMIDGERKKAAKAAAEANDAMEAERGRSREALRALQQQTQESDRKHANALHRQQQRLQQSQQDTEFNQKKAASLQQHLQESEAAKLAQELKLQQAEGSLKSLQTTLAGLSGQLAAREQSLQAYLKDTEQQHVARGQELMEKQARIMSSVNHILLSTQAVLDMDKGNGPSMPAVNGMLPELQLEACAEGVLERAYRLAASHRQNLEALQKAMQDKGQLEGKGRELQELLDLNKLAAAEATAQNDSLQQQLNECKAMAVLKVAEVQSLTAANAALQASLSQIEEENAQASQEHARLECTSACERAAGLAAELEAKDCRLRELRTAIAEANEDHLQQCRSQQQQLAEMTTVSSKQKHAEAELSKELSHCRAQLQQAQASMDDLQQAGSDSQLQAAALQADMHAISAALADLTCTVQSCSLKLQQAEEQPQTQALSQPKAPVGDGAAEDYLVRQAGLAKTALQHVCDAVVSAMKEAASLQLQAEHQSMQSSTSIQEATQAMRQFVLPSLSADLSPSAVDPAGPAADTGAEVLRDLVQHAVVASAGMANQLQTARAHAHELKAAETELQGIQGSLRTELENEQGRLQRLQQEFVSAQAEITRTKQSTAVDIQDLHRLAHGKIHQLQVALAEANKAKTDALAQVKQLQEQLGEETSRSNNLESLVSEVAASKSLVDADLAQQKTSATALKKQLVASVNQASRLEVELQQESARANAASGTSTRLQGQLAQARSMAQKASADAAQQRSAAPAAAAALADAACADLKRQVTSLRQQLKLSNSRLQTAEDKYATHASSMATAQSRAEFAEKSAQQAQADLSKLQAAHEAATGQHMQQLSTSDSILQEVREQHAAAAASNSVLQNALDHALQEMESGLPGCCDAPSKRELAATLNERDALQAHVDSLEQLELPQTGSAPGWESMSQELRIAQQDAHAHQASLQFARTEFGSQRRKLEEHVHLLAEQLMHANADLHASQQLVASLQSQQDKRNLDNKQVEGSIAAEQTPRLAAGSSEMSHCQVNTKEQQDQLEHLKTSLQQAYSSHAAEVAHLEAAAASASSQIEDLQNSVMALLHAWATLMQVLGVAWEQPTHLDMPSFMIGLQTAQKAAFSSVSRLRQQDDNAQVIQDGLGNLRGDACDSSAAISSASANADFNPGSISNDYSMAMIPSDNQLATGHFKELALVDNDPSAHLPAGLLENLLMRQGACVSFMKALSSLLQPASGNKVPDCTTIAASSDMLEQSLSASLQHDVLTAENLDELASKARAAVVATLASCQKTVSDMRADIIQRDQHIRRLQHEAAAYDMEALAAKRADDTQREAALSNMTAREQQAREIDSVKLVDALRMEVMQLKEAIAEHKDRYNTAAEQITALETERAQATRAVDKSAPMSFRGLEQPLSSRTVSQLLQAAAKCKDLELRCSMLEQQASKAHLESVHEIQLAAASEHQAQAQMHALEKIRQSRFSEHEQQQEALQQELAALHSVHHELHSQYEQHISANDKDVQCLQADLEASNGIQQDLHDKLQMSISCQQHLQADLETSQAIGQQLEEQLQKPSEEMQQIAAKQGRVIAEYEQQLQALEHQINGLQGDLDMLKAQHEQQSLASATGQRNLQADLDASIYLERQLQQQLQSASADNERLMAEKSRLPASVTPLEDAIEQCSTLSSILQQQQAMFDVNDEEVAQALKASESRCQQLVSKLQIREASHDFHTEQLAQKLQAAENRCQQLVHESQEQQARHHVDDEEHAAHQQLAVVQVDATVLHQGSIGQALLETQLSGQRHEGPHNSQDLTVNAAEDKPSTYVHQVDCKLEQVRSPEICCRHHVTFISELQETKIAAVEEANELQVQVDKLTEQGSSQVYLAVADDRHHLTAASEGLLHAAHEDEHWKGSDAMGELRSLKQAHEDLIRRHSTVLEQPAVPQEAQQVGQPVTASLTATEQHPELECAHGPGIESLIRAEEADEAQLRSADLLVVPRVQKAKLQEALARAVRKLRVQHDELQQLRFQGAEKVHKSSNAGATACQSEQSGSLGDLLRSAAASWRQALANRESSIRQLQTQLEAAKDSADQKWIKALQQDRDVARTLARKLQAQLAQKQGEAEELEAAVQAARQSSRGGGELAIVAHQRLQQIYRLEQQLQAVKRHREQEPNAASHEQQIAPQHPNQSEQVLELKAELRQSMQEGKELRRMLAAWEALRLGKDAQIAALLRHCTAAEPDPVH</sequence>
<dbReference type="EMBL" id="JALJOS010000069">
    <property type="protein sequence ID" value="KAK9817461.1"/>
    <property type="molecule type" value="Genomic_DNA"/>
</dbReference>
<evidence type="ECO:0000313" key="3">
    <source>
        <dbReference type="EMBL" id="KAK9817461.1"/>
    </source>
</evidence>
<feature type="compositionally biased region" description="Basic and acidic residues" evidence="2">
    <location>
        <begin position="352"/>
        <end position="362"/>
    </location>
</feature>
<feature type="region of interest" description="Disordered" evidence="2">
    <location>
        <begin position="1328"/>
        <end position="1348"/>
    </location>
</feature>
<feature type="coiled-coil region" evidence="1">
    <location>
        <begin position="565"/>
        <end position="660"/>
    </location>
</feature>
<reference evidence="3 4" key="1">
    <citation type="journal article" date="2024" name="Nat. Commun.">
        <title>Phylogenomics reveals the evolutionary origins of lichenization in chlorophyte algae.</title>
        <authorList>
            <person name="Puginier C."/>
            <person name="Libourel C."/>
            <person name="Otte J."/>
            <person name="Skaloud P."/>
            <person name="Haon M."/>
            <person name="Grisel S."/>
            <person name="Petersen M."/>
            <person name="Berrin J.G."/>
            <person name="Delaux P.M."/>
            <person name="Dal Grande F."/>
            <person name="Keller J."/>
        </authorList>
    </citation>
    <scope>NUCLEOTIDE SEQUENCE [LARGE SCALE GENOMIC DNA]</scope>
    <source>
        <strain evidence="3 4">SAG 2145</strain>
    </source>
</reference>
<feature type="coiled-coil region" evidence="1">
    <location>
        <begin position="686"/>
        <end position="755"/>
    </location>
</feature>
<feature type="coiled-coil region" evidence="1">
    <location>
        <begin position="2031"/>
        <end position="2058"/>
    </location>
</feature>
<keyword evidence="1" id="KW-0175">Coiled coil</keyword>
<gene>
    <name evidence="3" type="ORF">WJX74_005728</name>
</gene>
<evidence type="ECO:0000313" key="4">
    <source>
        <dbReference type="Proteomes" id="UP001438707"/>
    </source>
</evidence>
<feature type="region of interest" description="Disordered" evidence="2">
    <location>
        <begin position="2459"/>
        <end position="2485"/>
    </location>
</feature>
<name>A0AAW1Q6C5_9CHLO</name>
<evidence type="ECO:0000256" key="1">
    <source>
        <dbReference type="SAM" id="Coils"/>
    </source>
</evidence>
<feature type="coiled-coil region" evidence="1">
    <location>
        <begin position="1662"/>
        <end position="1703"/>
    </location>
</feature>
<protein>
    <submittedName>
        <fullName evidence="3">Uncharacterized protein</fullName>
    </submittedName>
</protein>
<dbReference type="Proteomes" id="UP001438707">
    <property type="component" value="Unassembled WGS sequence"/>
</dbReference>
<evidence type="ECO:0000256" key="2">
    <source>
        <dbReference type="SAM" id="MobiDB-lite"/>
    </source>
</evidence>
<keyword evidence="4" id="KW-1185">Reference proteome</keyword>
<feature type="compositionally biased region" description="Low complexity" evidence="2">
    <location>
        <begin position="1"/>
        <end position="12"/>
    </location>
</feature>
<feature type="coiled-coil region" evidence="1">
    <location>
        <begin position="255"/>
        <end position="300"/>
    </location>
</feature>
<feature type="coiled-coil region" evidence="1">
    <location>
        <begin position="197"/>
        <end position="231"/>
    </location>
</feature>
<feature type="coiled-coil region" evidence="1">
    <location>
        <begin position="897"/>
        <end position="988"/>
    </location>
</feature>
<feature type="coiled-coil region" evidence="1">
    <location>
        <begin position="1883"/>
        <end position="1917"/>
    </location>
</feature>
<feature type="region of interest" description="Disordered" evidence="2">
    <location>
        <begin position="1140"/>
        <end position="1159"/>
    </location>
</feature>
<feature type="coiled-coil region" evidence="1">
    <location>
        <begin position="1727"/>
        <end position="1754"/>
    </location>
</feature>
<organism evidence="3 4">
    <name type="scientific">Apatococcus lobatus</name>
    <dbReference type="NCBI Taxonomy" id="904363"/>
    <lineage>
        <taxon>Eukaryota</taxon>
        <taxon>Viridiplantae</taxon>
        <taxon>Chlorophyta</taxon>
        <taxon>core chlorophytes</taxon>
        <taxon>Trebouxiophyceae</taxon>
        <taxon>Chlorellales</taxon>
        <taxon>Chlorellaceae</taxon>
        <taxon>Apatococcus</taxon>
    </lineage>
</organism>
<accession>A0AAW1Q6C5</accession>
<feature type="coiled-coil region" evidence="1">
    <location>
        <begin position="2364"/>
        <end position="2431"/>
    </location>
</feature>
<comment type="caution">
    <text evidence="3">The sequence shown here is derived from an EMBL/GenBank/DDBJ whole genome shotgun (WGS) entry which is preliminary data.</text>
</comment>
<feature type="region of interest" description="Disordered" evidence="2">
    <location>
        <begin position="1"/>
        <end position="21"/>
    </location>
</feature>
<feature type="compositionally biased region" description="Polar residues" evidence="2">
    <location>
        <begin position="1335"/>
        <end position="1345"/>
    </location>
</feature>
<feature type="compositionally biased region" description="Polar residues" evidence="2">
    <location>
        <begin position="2471"/>
        <end position="2485"/>
    </location>
</feature>
<feature type="region of interest" description="Disordered" evidence="2">
    <location>
        <begin position="347"/>
        <end position="407"/>
    </location>
</feature>
<proteinExistence type="predicted"/>
<feature type="coiled-coil region" evidence="1">
    <location>
        <begin position="2147"/>
        <end position="2174"/>
    </location>
</feature>
<dbReference type="PANTHER" id="PTHR23159:SF31">
    <property type="entry name" value="CENTROSOME-ASSOCIATED PROTEIN CEP250 ISOFORM X1"/>
    <property type="match status" value="1"/>
</dbReference>